<reference evidence="1 2" key="1">
    <citation type="submission" date="2017-08" db="EMBL/GenBank/DDBJ databases">
        <title>Capnocytophaga canis 17-158 assembly.</title>
        <authorList>
            <person name="Gulvik C.A."/>
        </authorList>
    </citation>
    <scope>NUCLEOTIDE SEQUENCE [LARGE SCALE GENOMIC DNA]</scope>
    <source>
        <strain evidence="1 2">17-158</strain>
    </source>
</reference>
<protein>
    <submittedName>
        <fullName evidence="1">Tetracycline regulation of excision, RteC</fullName>
    </submittedName>
</protein>
<dbReference type="Proteomes" id="UP000265497">
    <property type="component" value="Unassembled WGS sequence"/>
</dbReference>
<evidence type="ECO:0000313" key="1">
    <source>
        <dbReference type="EMBL" id="RIY35449.1"/>
    </source>
</evidence>
<name>A0A3A1YDX2_9FLAO</name>
<evidence type="ECO:0000313" key="2">
    <source>
        <dbReference type="Proteomes" id="UP000265497"/>
    </source>
</evidence>
<proteinExistence type="predicted"/>
<comment type="caution">
    <text evidence="1">The sequence shown here is derived from an EMBL/GenBank/DDBJ whole genome shotgun (WGS) entry which is preliminary data.</text>
</comment>
<dbReference type="InterPro" id="IPR018534">
    <property type="entry name" value="Tet_reg_excision_RteC"/>
</dbReference>
<organism evidence="1 2">
    <name type="scientific">Capnocytophaga canis</name>
    <dbReference type="NCBI Taxonomy" id="1848903"/>
    <lineage>
        <taxon>Bacteria</taxon>
        <taxon>Pseudomonadati</taxon>
        <taxon>Bacteroidota</taxon>
        <taxon>Flavobacteriia</taxon>
        <taxon>Flavobacteriales</taxon>
        <taxon>Flavobacteriaceae</taxon>
        <taxon>Capnocytophaga</taxon>
    </lineage>
</organism>
<dbReference type="EMBL" id="NSDI01000012">
    <property type="protein sequence ID" value="RIY35449.1"/>
    <property type="molecule type" value="Genomic_DNA"/>
</dbReference>
<accession>A0A3A1YDX2</accession>
<dbReference type="Pfam" id="PF09357">
    <property type="entry name" value="RteC"/>
    <property type="match status" value="1"/>
</dbReference>
<dbReference type="AlphaFoldDB" id="A0A3A1YDX2"/>
<sequence>MNTFFYQFLLKIKQEEQKVSLLPESCVEESLQMMSLLSDMLKELKIYVLDNGFDSQKEEIIFFRDVKPVVQGKWLFYHQLYQWEAVTSVLSKAHLKDFFVQQGKKIEKDFKICLKQNPFYNYYLSENHSWDDRYFVRYQINVDTEGLPENMLNFDADFSTYYDFLVAQILCKKQLGEYLSNRITDLEGSLQEVVTDLEWTATKNDLIELVYALQHIKAISYGKMSIKKIIAVFGKIFNIDLKDSHHAFYRMKTRAKSRTAFLDELKKTLEEYMDR</sequence>
<dbReference type="RefSeq" id="WP_119653068.1">
    <property type="nucleotide sequence ID" value="NZ_NSDI01000012.1"/>
</dbReference>
<gene>
    <name evidence="1" type="ORF">CKY20_10695</name>
</gene>